<feature type="signal peptide" evidence="2">
    <location>
        <begin position="1"/>
        <end position="23"/>
    </location>
</feature>
<dbReference type="EMBL" id="JAAGWK010000004">
    <property type="protein sequence ID" value="NEL52650.1"/>
    <property type="molecule type" value="Genomic_DNA"/>
</dbReference>
<evidence type="ECO:0000259" key="3">
    <source>
        <dbReference type="Pfam" id="PF19843"/>
    </source>
</evidence>
<sequence length="192" mass="19958">MRRHDRLTTTVLGCVLLAGCSSAEPASESLPATTATTTAAPTLPPLGPADFPVPVEARQQTAEGAAAFAEYYVDLISYTTRTLDSSGIRQLSRDCEDCEQVADGADTARAQGLRFLGGELTITSAGAPYMGAGTSEVAFLVEQAPLQVVDASGATVPSRSSDAYGLNGGVALNWAPESTCWVVTVLTIDRDE</sequence>
<organism evidence="4 5">
    <name type="scientific">Goekera deserti</name>
    <dbReference type="NCBI Taxonomy" id="2497753"/>
    <lineage>
        <taxon>Bacteria</taxon>
        <taxon>Bacillati</taxon>
        <taxon>Actinomycetota</taxon>
        <taxon>Actinomycetes</taxon>
        <taxon>Geodermatophilales</taxon>
        <taxon>Geodermatophilaceae</taxon>
        <taxon>Goekera</taxon>
    </lineage>
</organism>
<evidence type="ECO:0000256" key="2">
    <source>
        <dbReference type="SAM" id="SignalP"/>
    </source>
</evidence>
<dbReference type="AlphaFoldDB" id="A0A7K3W9Y3"/>
<reference evidence="4 5" key="1">
    <citation type="submission" date="2020-02" db="EMBL/GenBank/DDBJ databases">
        <title>The whole genome sequence of CPCC 205119.</title>
        <authorList>
            <person name="Jiang Z."/>
        </authorList>
    </citation>
    <scope>NUCLEOTIDE SEQUENCE [LARGE SCALE GENOMIC DNA]</scope>
    <source>
        <strain evidence="4 5">CPCC 205119</strain>
    </source>
</reference>
<keyword evidence="2" id="KW-0732">Signal</keyword>
<name>A0A7K3W9Y3_9ACTN</name>
<feature type="chain" id="PRO_5029792253" description="DUF6318 domain-containing protein" evidence="2">
    <location>
        <begin position="24"/>
        <end position="192"/>
    </location>
</feature>
<dbReference type="Pfam" id="PF19843">
    <property type="entry name" value="DUF6318"/>
    <property type="match status" value="1"/>
</dbReference>
<feature type="region of interest" description="Disordered" evidence="1">
    <location>
        <begin position="25"/>
        <end position="45"/>
    </location>
</feature>
<evidence type="ECO:0000313" key="5">
    <source>
        <dbReference type="Proteomes" id="UP000470470"/>
    </source>
</evidence>
<evidence type="ECO:0000313" key="4">
    <source>
        <dbReference type="EMBL" id="NEL52650.1"/>
    </source>
</evidence>
<dbReference type="Proteomes" id="UP000470470">
    <property type="component" value="Unassembled WGS sequence"/>
</dbReference>
<evidence type="ECO:0000256" key="1">
    <source>
        <dbReference type="SAM" id="MobiDB-lite"/>
    </source>
</evidence>
<keyword evidence="5" id="KW-1185">Reference proteome</keyword>
<dbReference type="InterPro" id="IPR046281">
    <property type="entry name" value="DUF6318"/>
</dbReference>
<dbReference type="RefSeq" id="WP_152731724.1">
    <property type="nucleotide sequence ID" value="NZ_JAABOZ010000006.1"/>
</dbReference>
<dbReference type="PROSITE" id="PS51257">
    <property type="entry name" value="PROKAR_LIPOPROTEIN"/>
    <property type="match status" value="1"/>
</dbReference>
<comment type="caution">
    <text evidence="4">The sequence shown here is derived from an EMBL/GenBank/DDBJ whole genome shotgun (WGS) entry which is preliminary data.</text>
</comment>
<protein>
    <recommendedName>
        <fullName evidence="3">DUF6318 domain-containing protein</fullName>
    </recommendedName>
</protein>
<gene>
    <name evidence="4" type="ORF">G1H19_01295</name>
</gene>
<feature type="domain" description="DUF6318" evidence="3">
    <location>
        <begin position="54"/>
        <end position="163"/>
    </location>
</feature>
<accession>A0A7K3W9Y3</accession>
<feature type="compositionally biased region" description="Low complexity" evidence="1">
    <location>
        <begin position="25"/>
        <end position="41"/>
    </location>
</feature>
<proteinExistence type="predicted"/>